<sequence length="335" mass="36802">MKRTFFSLILMICGLVLSLLATAFYLFNYKEPLEGFDQTLQMQTVSNQGNQLTATFIGTSTLLFSDGDSAIMIDGFFTRPTIKTLLWKPIQPDIPLIKSSLKRLNITQLKSVIVAHSHHDHAMDAPIVAQLTGATLFGSGSTANIARASGLAETQIEVVGAKRTLSFGQFKVTMIKSKHTPVPAAMAWLTGHGKDISQPLPPKPRLTDFKEGGSYAVHIKHPLGNILVQASGGYISGLLEPYQADVVFLGVAGLSKQSEQFKHDYFKETLHAVGAIKVIPIHWDNFMRPIGKALVPAHPLIDNIEQSITDLADYMHDNEKGSLIMMQAWDTITLY</sequence>
<reference evidence="2" key="1">
    <citation type="submission" date="2022-06" db="EMBL/GenBank/DDBJ databases">
        <title>Alkalimarinus sp. nov., isolated from gut of a Alitta virens.</title>
        <authorList>
            <person name="Yang A.I."/>
            <person name="Shin N.-R."/>
        </authorList>
    </citation>
    <scope>NUCLEOTIDE SEQUENCE</scope>
    <source>
        <strain evidence="2">A2M4</strain>
    </source>
</reference>
<protein>
    <submittedName>
        <fullName evidence="2">MBL fold metallo-hydrolase</fullName>
    </submittedName>
</protein>
<dbReference type="Proteomes" id="UP001163739">
    <property type="component" value="Chromosome"/>
</dbReference>
<organism evidence="2 3">
    <name type="scientific">Alkalimarinus alittae</name>
    <dbReference type="NCBI Taxonomy" id="2961619"/>
    <lineage>
        <taxon>Bacteria</taxon>
        <taxon>Pseudomonadati</taxon>
        <taxon>Pseudomonadota</taxon>
        <taxon>Gammaproteobacteria</taxon>
        <taxon>Alteromonadales</taxon>
        <taxon>Alteromonadaceae</taxon>
        <taxon>Alkalimarinus</taxon>
    </lineage>
</organism>
<dbReference type="RefSeq" id="WP_265047553.1">
    <property type="nucleotide sequence ID" value="NZ_CP100390.1"/>
</dbReference>
<dbReference type="InterPro" id="IPR001279">
    <property type="entry name" value="Metallo-B-lactamas"/>
</dbReference>
<accession>A0ABY6N1S4</accession>
<dbReference type="Gene3D" id="3.60.15.10">
    <property type="entry name" value="Ribonuclease Z/Hydroxyacylglutathione hydrolase-like"/>
    <property type="match status" value="1"/>
</dbReference>
<dbReference type="InterPro" id="IPR050114">
    <property type="entry name" value="UPF0173_UPF0282_UlaG_hydrolase"/>
</dbReference>
<evidence type="ECO:0000313" key="2">
    <source>
        <dbReference type="EMBL" id="UZE96068.1"/>
    </source>
</evidence>
<dbReference type="InterPro" id="IPR036866">
    <property type="entry name" value="RibonucZ/Hydroxyglut_hydro"/>
</dbReference>
<name>A0ABY6N1S4_9ALTE</name>
<keyword evidence="3" id="KW-1185">Reference proteome</keyword>
<dbReference type="EMBL" id="CP100390">
    <property type="protein sequence ID" value="UZE96068.1"/>
    <property type="molecule type" value="Genomic_DNA"/>
</dbReference>
<dbReference type="Pfam" id="PF00753">
    <property type="entry name" value="Lactamase_B"/>
    <property type="match status" value="1"/>
</dbReference>
<evidence type="ECO:0000313" key="3">
    <source>
        <dbReference type="Proteomes" id="UP001163739"/>
    </source>
</evidence>
<dbReference type="SUPFAM" id="SSF56281">
    <property type="entry name" value="Metallo-hydrolase/oxidoreductase"/>
    <property type="match status" value="1"/>
</dbReference>
<dbReference type="PANTHER" id="PTHR43546:SF3">
    <property type="entry name" value="UPF0173 METAL-DEPENDENT HYDROLASE MJ1163"/>
    <property type="match status" value="1"/>
</dbReference>
<dbReference type="PANTHER" id="PTHR43546">
    <property type="entry name" value="UPF0173 METAL-DEPENDENT HYDROLASE MJ1163-RELATED"/>
    <property type="match status" value="1"/>
</dbReference>
<gene>
    <name evidence="2" type="ORF">NKI27_18790</name>
</gene>
<proteinExistence type="predicted"/>
<evidence type="ECO:0000259" key="1">
    <source>
        <dbReference type="Pfam" id="PF00753"/>
    </source>
</evidence>
<feature type="domain" description="Metallo-beta-lactamase" evidence="1">
    <location>
        <begin position="58"/>
        <end position="151"/>
    </location>
</feature>